<evidence type="ECO:0000313" key="4">
    <source>
        <dbReference type="EMBL" id="KAF8822529.1"/>
    </source>
</evidence>
<dbReference type="Proteomes" id="UP000823046">
    <property type="component" value="Unassembled WGS sequence"/>
</dbReference>
<feature type="compositionally biased region" description="Basic and acidic residues" evidence="3">
    <location>
        <begin position="229"/>
        <end position="253"/>
    </location>
</feature>
<keyword evidence="2" id="KW-0175">Coiled coil</keyword>
<evidence type="ECO:0000313" key="5">
    <source>
        <dbReference type="Proteomes" id="UP000823046"/>
    </source>
</evidence>
<dbReference type="Pfam" id="PF03194">
    <property type="entry name" value="LUC7"/>
    <property type="match status" value="1"/>
</dbReference>
<organism evidence="4 5">
    <name type="scientific">Cardiosporidium cionae</name>
    <dbReference type="NCBI Taxonomy" id="476202"/>
    <lineage>
        <taxon>Eukaryota</taxon>
        <taxon>Sar</taxon>
        <taxon>Alveolata</taxon>
        <taxon>Apicomplexa</taxon>
        <taxon>Aconoidasida</taxon>
        <taxon>Nephromycida</taxon>
        <taxon>Cardiosporidium</taxon>
    </lineage>
</organism>
<name>A0ABQ7JF01_9APIC</name>
<comment type="similarity">
    <text evidence="1">Belongs to the Luc7 family.</text>
</comment>
<feature type="coiled-coil region" evidence="2">
    <location>
        <begin position="113"/>
        <end position="140"/>
    </location>
</feature>
<sequence>MDEMRAQLSLLMDTINEENRPREKQFTDSSFCRMYLAGICPHDLFANTKHYLGACPKEHSDEMRMRFLEARKKKRYGFEEETLHVIQPLVDDSDRKIFRGQARCEDVDKKGVVDERSDEVRKLDQQIEAIMKQAEELGNEGKIDESMKMMVKVEQLNEEKAKHLEEEKNGDFAFNQKLKPCDVCGALLAATDSDRRLSEHFSGKIHIGFQMLRDAVKDLNAYLQTPLPDESHSKSKDGERDSGRSDRGDRRVDPANTASRSDEKYASSYHGNRYTFLFFLHLKLEKTVLMLTLKIDFSWSSSDLMCGHFLEAGDAITPS</sequence>
<protein>
    <submittedName>
        <fullName evidence="4">U1 snRNP-associated protein Usp106</fullName>
    </submittedName>
</protein>
<dbReference type="PANTHER" id="PTHR12375">
    <property type="entry name" value="RNA-BINDING PROTEIN LUC7-RELATED"/>
    <property type="match status" value="1"/>
</dbReference>
<feature type="region of interest" description="Disordered" evidence="3">
    <location>
        <begin position="225"/>
        <end position="264"/>
    </location>
</feature>
<gene>
    <name evidence="4" type="ORF">IE077_003538</name>
</gene>
<reference evidence="4 5" key="1">
    <citation type="journal article" date="2020" name="bioRxiv">
        <title>Metabolic contributions of an alphaproteobacterial endosymbiont in the apicomplexan Cardiosporidium cionae.</title>
        <authorList>
            <person name="Hunter E.S."/>
            <person name="Paight C.J."/>
            <person name="Lane C.E."/>
        </authorList>
    </citation>
    <scope>NUCLEOTIDE SEQUENCE [LARGE SCALE GENOMIC DNA]</scope>
    <source>
        <strain evidence="4">ESH_2018</strain>
    </source>
</reference>
<evidence type="ECO:0000256" key="3">
    <source>
        <dbReference type="SAM" id="MobiDB-lite"/>
    </source>
</evidence>
<dbReference type="EMBL" id="JADAQX010000044">
    <property type="protein sequence ID" value="KAF8822529.1"/>
    <property type="molecule type" value="Genomic_DNA"/>
</dbReference>
<dbReference type="InterPro" id="IPR004882">
    <property type="entry name" value="Luc7-rel"/>
</dbReference>
<evidence type="ECO:0000256" key="2">
    <source>
        <dbReference type="SAM" id="Coils"/>
    </source>
</evidence>
<comment type="caution">
    <text evidence="4">The sequence shown here is derived from an EMBL/GenBank/DDBJ whole genome shotgun (WGS) entry which is preliminary data.</text>
</comment>
<proteinExistence type="inferred from homology"/>
<keyword evidence="5" id="KW-1185">Reference proteome</keyword>
<accession>A0ABQ7JF01</accession>
<evidence type="ECO:0000256" key="1">
    <source>
        <dbReference type="ARBA" id="ARBA00005655"/>
    </source>
</evidence>